<dbReference type="OrthoDB" id="9796171at2"/>
<evidence type="ECO:0000313" key="2">
    <source>
        <dbReference type="EMBL" id="SDK54324.1"/>
    </source>
</evidence>
<gene>
    <name evidence="2" type="ORF">SAMN04488098_103718</name>
</gene>
<protein>
    <submittedName>
        <fullName evidence="2">ElaA protein</fullName>
    </submittedName>
</protein>
<dbReference type="Pfam" id="PF13673">
    <property type="entry name" value="Acetyltransf_10"/>
    <property type="match status" value="1"/>
</dbReference>
<proteinExistence type="predicted"/>
<dbReference type="RefSeq" id="WP_091267794.1">
    <property type="nucleotide sequence ID" value="NZ_FNFK01000037.1"/>
</dbReference>
<dbReference type="EMBL" id="FNFK01000037">
    <property type="protein sequence ID" value="SDK54324.1"/>
    <property type="molecule type" value="Genomic_DNA"/>
</dbReference>
<dbReference type="InterPro" id="IPR016181">
    <property type="entry name" value="Acyl_CoA_acyltransferase"/>
</dbReference>
<dbReference type="GO" id="GO:0016747">
    <property type="term" value="F:acyltransferase activity, transferring groups other than amino-acyl groups"/>
    <property type="evidence" value="ECO:0007669"/>
    <property type="project" value="InterPro"/>
</dbReference>
<dbReference type="PROSITE" id="PS51186">
    <property type="entry name" value="GNAT"/>
    <property type="match status" value="1"/>
</dbReference>
<evidence type="ECO:0000259" key="1">
    <source>
        <dbReference type="PROSITE" id="PS51186"/>
    </source>
</evidence>
<feature type="domain" description="N-acetyltransferase" evidence="1">
    <location>
        <begin position="5"/>
        <end position="144"/>
    </location>
</feature>
<reference evidence="3" key="1">
    <citation type="submission" date="2016-10" db="EMBL/GenBank/DDBJ databases">
        <authorList>
            <person name="Varghese N."/>
            <person name="Submissions S."/>
        </authorList>
    </citation>
    <scope>NUCLEOTIDE SEQUENCE [LARGE SCALE GENOMIC DNA]</scope>
    <source>
        <strain evidence="3">DSM 19181</strain>
    </source>
</reference>
<organism evidence="2 3">
    <name type="scientific">Alkalibacterium thalassium</name>
    <dbReference type="NCBI Taxonomy" id="426701"/>
    <lineage>
        <taxon>Bacteria</taxon>
        <taxon>Bacillati</taxon>
        <taxon>Bacillota</taxon>
        <taxon>Bacilli</taxon>
        <taxon>Lactobacillales</taxon>
        <taxon>Carnobacteriaceae</taxon>
        <taxon>Alkalibacterium</taxon>
    </lineage>
</organism>
<dbReference type="Proteomes" id="UP000199433">
    <property type="component" value="Unassembled WGS sequence"/>
</dbReference>
<evidence type="ECO:0000313" key="3">
    <source>
        <dbReference type="Proteomes" id="UP000199433"/>
    </source>
</evidence>
<keyword evidence="3" id="KW-1185">Reference proteome</keyword>
<dbReference type="Gene3D" id="3.40.630.30">
    <property type="match status" value="1"/>
</dbReference>
<dbReference type="STRING" id="426701.SAMN04488098_103718"/>
<sequence length="150" mass="17954">MWQYKQFEELSARDYHQIVKERTKVFVVEQGCAYQEIDDIDLHAVHLIKRQKGTIKAYARIYKQDKKMRIGRVLVPQEFRSEGHGRELLKIALDYIICKYPKAEIEIQAEAYLKDFYESFGFRAISDLYYDEKIGHYDMELKKEEPVVHV</sequence>
<dbReference type="AlphaFoldDB" id="A0A1G9CSD5"/>
<dbReference type="SUPFAM" id="SSF55729">
    <property type="entry name" value="Acyl-CoA N-acyltransferases (Nat)"/>
    <property type="match status" value="1"/>
</dbReference>
<name>A0A1G9CSD5_9LACT</name>
<accession>A0A1G9CSD5</accession>
<dbReference type="InterPro" id="IPR000182">
    <property type="entry name" value="GNAT_dom"/>
</dbReference>